<dbReference type="WBParaSite" id="RSKR_0000276300.1">
    <property type="protein sequence ID" value="RSKR_0000276300.1"/>
    <property type="gene ID" value="RSKR_0000276300"/>
</dbReference>
<name>A0AC35TNT4_9BILA</name>
<reference evidence="2" key="1">
    <citation type="submission" date="2016-11" db="UniProtKB">
        <authorList>
            <consortium name="WormBaseParasite"/>
        </authorList>
    </citation>
    <scope>IDENTIFICATION</scope>
    <source>
        <strain evidence="2">KR3021</strain>
    </source>
</reference>
<organism evidence="1 2">
    <name type="scientific">Rhabditophanes sp. KR3021</name>
    <dbReference type="NCBI Taxonomy" id="114890"/>
    <lineage>
        <taxon>Eukaryota</taxon>
        <taxon>Metazoa</taxon>
        <taxon>Ecdysozoa</taxon>
        <taxon>Nematoda</taxon>
        <taxon>Chromadorea</taxon>
        <taxon>Rhabditida</taxon>
        <taxon>Tylenchina</taxon>
        <taxon>Panagrolaimomorpha</taxon>
        <taxon>Strongyloidoidea</taxon>
        <taxon>Alloionematidae</taxon>
        <taxon>Rhabditophanes</taxon>
    </lineage>
</organism>
<sequence>MSISCFARFRQFWRDFASWSSIAGLNHIFSSTNIIFSLFWLIVTLCCALVGMIQSYDLIEVYWRYPVNTEAVSKNSDITFPAVTFCNDSPYKYDGKNSILNAIVRHTANKTPAWGFSQVTDTDNVVYTEVGKFWLRMYSEHLQQHPNINWNFDDLVIRCSYGSISCNSTSFAIRRNPLYGTCFTINSNGDWSVGRVGSEFGLNLLIRIDTDKLLPFYISTGAVMFIHEQAEYPFIDENAVLLSTETTTSIGLSIASSSKLPKPYGNCISTRTKKLEGVNTYYEGGYELEKCVRSCVQDKIVAACKCYYAGYGHEGLDATIPNCIGYIQSNEGARSAVRKETYDCIRSQLYSGGSVYDPMKSEVPMPECKCSEPCEKIYYDLSYSVGTYPSKLHNPQECRKAYLNNNAMIKTHRYNDNQVECHKYYSTNVINVDVYFEKLNYVAQLEYAAYPLFQMIYDVIGILSLWLGVSVISLFEMFLLVIMLFLFMVYAPCLQKIVPITKREVRANVWDEMKEDIEGTRANNLDKKDVYDKGVKIKKRKVVKNAAFNTNFEFDVLDTRNQKNDLDGIKQFLKNSRLCTLQQKINKERHRNKKSEVQLQKDLVAAKETGEDEDDLVQELDEVLDSVKLKDSSIKKRKVEEAFFDNSSELNGGQKVVESFHEMDLSKPLQKAVTDLGFITPTQIQASCIPLGLSGRDICACSATGTGKTAAFMLPILERLLFKPKTKQSIRVLVLCPTRELAIQVYQVTRKLAEFSKIELCLCAGGLDVTAQEHALSEKPDILIATPGRLIDLVKKVDGFTLKQIEVLILDEADRMLEDAFADQMKELIQMCGKKRQTMLFSATMTDEIEDLVKMSLKKPIKLFINENTKTATNLSQEFVRIREGCEENREAIIAALVTRNFIEHTIIFVSTKKQCERLHIVLGLLGVNAGQLHGGMNQTQRVTALNEFKCGKIDVLVSTDLASRGLDIENVQTVINFTMPRDAKVYVHRVGRTARAGKSGRAISLIGEDERKIVKQIVKANKVGSQKQRTVASSVVTAYKKRIDSLETSIKRIEDMERAEREIRDAEAETKKIEDAREE</sequence>
<protein>
    <submittedName>
        <fullName evidence="2">RNA helicase</fullName>
    </submittedName>
</protein>
<proteinExistence type="predicted"/>
<dbReference type="Proteomes" id="UP000095286">
    <property type="component" value="Unplaced"/>
</dbReference>
<evidence type="ECO:0000313" key="1">
    <source>
        <dbReference type="Proteomes" id="UP000095286"/>
    </source>
</evidence>
<accession>A0AC35TNT4</accession>
<evidence type="ECO:0000313" key="2">
    <source>
        <dbReference type="WBParaSite" id="RSKR_0000276300.1"/>
    </source>
</evidence>